<reference evidence="10 11" key="1">
    <citation type="submission" date="2015-05" db="EMBL/GenBank/DDBJ databases">
        <title>Distinctive expansion of gene families associated with plant cell wall degradation and secondary metabolism in the genomes of grapevine trunk pathogens.</title>
        <authorList>
            <person name="Lawrence D.P."/>
            <person name="Travadon R."/>
            <person name="Rolshausen P.E."/>
            <person name="Baumgartner K."/>
        </authorList>
    </citation>
    <scope>NUCLEOTIDE SEQUENCE [LARGE SCALE GENOMIC DNA]</scope>
    <source>
        <strain evidence="10">UCRPC4</strain>
    </source>
</reference>
<name>A0A0G2E9E4_PHACM</name>
<evidence type="ECO:0000256" key="6">
    <source>
        <dbReference type="PIRSR" id="PIRSR604808-2"/>
    </source>
</evidence>
<protein>
    <submittedName>
        <fullName evidence="10">Putative dnase i-like protein</fullName>
    </submittedName>
</protein>
<feature type="site" description="Transition state stabilizer" evidence="7">
    <location>
        <position position="321"/>
    </location>
</feature>
<feature type="active site" description="Proton acceptor" evidence="5">
    <location>
        <position position="441"/>
    </location>
</feature>
<feature type="binding site" evidence="6">
    <location>
        <position position="440"/>
    </location>
    <ligand>
        <name>Mg(2+)</name>
        <dbReference type="ChEBI" id="CHEBI:18420"/>
        <label>1</label>
    </ligand>
</feature>
<dbReference type="InterPro" id="IPR036691">
    <property type="entry name" value="Endo/exonu/phosph_ase_sf"/>
</dbReference>
<keyword evidence="3" id="KW-0378">Hydrolase</keyword>
<reference evidence="10 11" key="2">
    <citation type="submission" date="2015-05" db="EMBL/GenBank/DDBJ databases">
        <authorList>
            <person name="Morales-Cruz A."/>
            <person name="Amrine K.C."/>
            <person name="Cantu D."/>
        </authorList>
    </citation>
    <scope>NUCLEOTIDE SEQUENCE [LARGE SCALE GENOMIC DNA]</scope>
    <source>
        <strain evidence="10">UCRPC4</strain>
    </source>
</reference>
<feature type="active site" description="Proton donor/acceptor" evidence="5">
    <location>
        <position position="319"/>
    </location>
</feature>
<evidence type="ECO:0000256" key="4">
    <source>
        <dbReference type="ARBA" id="ARBA00022842"/>
    </source>
</evidence>
<keyword evidence="11" id="KW-1185">Reference proteome</keyword>
<feature type="binding site" evidence="6">
    <location>
        <position position="441"/>
    </location>
    <ligand>
        <name>Mg(2+)</name>
        <dbReference type="ChEBI" id="CHEBI:18420"/>
        <label>1</label>
    </ligand>
</feature>
<keyword evidence="6" id="KW-0464">Manganese</keyword>
<evidence type="ECO:0000256" key="2">
    <source>
        <dbReference type="ARBA" id="ARBA00022723"/>
    </source>
</evidence>
<dbReference type="GO" id="GO:0046872">
    <property type="term" value="F:metal ion binding"/>
    <property type="evidence" value="ECO:0007669"/>
    <property type="project" value="UniProtKB-KW"/>
</dbReference>
<dbReference type="InterPro" id="IPR004808">
    <property type="entry name" value="AP_endonuc_1"/>
</dbReference>
<evidence type="ECO:0000256" key="7">
    <source>
        <dbReference type="PIRSR" id="PIRSR604808-3"/>
    </source>
</evidence>
<accession>A0A0G2E9E4</accession>
<dbReference type="GO" id="GO:0005634">
    <property type="term" value="C:nucleus"/>
    <property type="evidence" value="ECO:0007669"/>
    <property type="project" value="TreeGrafter"/>
</dbReference>
<dbReference type="InterPro" id="IPR005135">
    <property type="entry name" value="Endo/exonuclease/phosphatase"/>
</dbReference>
<dbReference type="SUPFAM" id="SSF56219">
    <property type="entry name" value="DNase I-like"/>
    <property type="match status" value="1"/>
</dbReference>
<proteinExistence type="inferred from homology"/>
<evidence type="ECO:0000313" key="11">
    <source>
        <dbReference type="Proteomes" id="UP000053317"/>
    </source>
</evidence>
<dbReference type="Proteomes" id="UP000053317">
    <property type="component" value="Unassembled WGS sequence"/>
</dbReference>
<sequence length="477" mass="53755">MNREVSPPPLKRQRRDHNARVVHHTDEHQIPACLAHAHEGSLRIYAWNINGVSPYIQPYFQRSLDSFFQPSLKQRKRRPTQTDSSSSDNESHNRASFFDPEREEDPGREPEPSLRAVLRRQKWPHFLLLQEVKIKPGDQMTMKAVQMAINDPLPSTALHLQPGSPSHPTDTLPDGGPRYKVYFNLPRDRYNAKGFGGKVYGVATLIRQDFANQYIERVRNVDWDLEGRISVIETKPFPLPLCPSPTAPSDTISPSRKTLKLSLINIYAVNGTSNPYFSPSTGEPTGETRHTHKLSLHTHLLRECNALLSQSYEVILAGDLNIAPSAIDGHPNLRTWPEQHVRNRKDFTTKFLLPTSSPLSNHIQPNFNTKITPFPGLDTFRLLHPLTKQYSYHPGGRGTSKHSFESSCDRVDLMICSQGLGAWIKGAGICESVRDRGRSDHCPVWVEVGVSRGERAGENDEGEEDGAVREGGILREE</sequence>
<dbReference type="GO" id="GO:0008311">
    <property type="term" value="F:double-stranded DNA 3'-5' DNA exonuclease activity"/>
    <property type="evidence" value="ECO:0007669"/>
    <property type="project" value="TreeGrafter"/>
</dbReference>
<keyword evidence="2 6" id="KW-0479">Metal-binding</keyword>
<evidence type="ECO:0000256" key="8">
    <source>
        <dbReference type="SAM" id="MobiDB-lite"/>
    </source>
</evidence>
<dbReference type="GO" id="GO:0008081">
    <property type="term" value="F:phosphoric diester hydrolase activity"/>
    <property type="evidence" value="ECO:0007669"/>
    <property type="project" value="TreeGrafter"/>
</dbReference>
<dbReference type="PROSITE" id="PS51435">
    <property type="entry name" value="AP_NUCLEASE_F1_4"/>
    <property type="match status" value="1"/>
</dbReference>
<dbReference type="OrthoDB" id="498125at2759"/>
<dbReference type="EMBL" id="LCWF01000111">
    <property type="protein sequence ID" value="KKY18951.1"/>
    <property type="molecule type" value="Genomic_DNA"/>
</dbReference>
<dbReference type="PANTHER" id="PTHR22748">
    <property type="entry name" value="AP ENDONUCLEASE"/>
    <property type="match status" value="1"/>
</dbReference>
<feature type="binding site" evidence="6">
    <location>
        <position position="319"/>
    </location>
    <ligand>
        <name>Mg(2+)</name>
        <dbReference type="ChEBI" id="CHEBI:18420"/>
        <label>1</label>
    </ligand>
</feature>
<evidence type="ECO:0000256" key="3">
    <source>
        <dbReference type="ARBA" id="ARBA00022801"/>
    </source>
</evidence>
<evidence type="ECO:0000259" key="9">
    <source>
        <dbReference type="Pfam" id="PF03372"/>
    </source>
</evidence>
<gene>
    <name evidence="10" type="ORF">UCRPC4_g04673</name>
</gene>
<feature type="binding site" evidence="6">
    <location>
        <position position="131"/>
    </location>
    <ligand>
        <name>Mg(2+)</name>
        <dbReference type="ChEBI" id="CHEBI:18420"/>
        <label>1</label>
    </ligand>
</feature>
<comment type="cofactor">
    <cofactor evidence="6">
        <name>Mg(2+)</name>
        <dbReference type="ChEBI" id="CHEBI:18420"/>
    </cofactor>
    <cofactor evidence="6">
        <name>Mn(2+)</name>
        <dbReference type="ChEBI" id="CHEBI:29035"/>
    </cofactor>
    <text evidence="6">Probably binds two magnesium or manganese ions per subunit.</text>
</comment>
<feature type="binding site" evidence="6">
    <location>
        <position position="321"/>
    </location>
    <ligand>
        <name>Mg(2+)</name>
        <dbReference type="ChEBI" id="CHEBI:18420"/>
        <label>1</label>
    </ligand>
</feature>
<feature type="active site" evidence="5">
    <location>
        <position position="267"/>
    </location>
</feature>
<keyword evidence="4 6" id="KW-0460">Magnesium</keyword>
<evidence type="ECO:0000256" key="1">
    <source>
        <dbReference type="ARBA" id="ARBA00007092"/>
    </source>
</evidence>
<evidence type="ECO:0000256" key="5">
    <source>
        <dbReference type="PIRSR" id="PIRSR604808-1"/>
    </source>
</evidence>
<dbReference type="GO" id="GO:0003906">
    <property type="term" value="F:DNA-(apurinic or apyrimidinic site) endonuclease activity"/>
    <property type="evidence" value="ECO:0007669"/>
    <property type="project" value="TreeGrafter"/>
</dbReference>
<feature type="site" description="Interaction with DNA substrate" evidence="7">
    <location>
        <position position="441"/>
    </location>
</feature>
<comment type="caution">
    <text evidence="10">The sequence shown here is derived from an EMBL/GenBank/DDBJ whole genome shotgun (WGS) entry which is preliminary data.</text>
</comment>
<feature type="region of interest" description="Disordered" evidence="8">
    <location>
        <begin position="453"/>
        <end position="477"/>
    </location>
</feature>
<dbReference type="GO" id="GO:0006284">
    <property type="term" value="P:base-excision repair"/>
    <property type="evidence" value="ECO:0007669"/>
    <property type="project" value="TreeGrafter"/>
</dbReference>
<feature type="region of interest" description="Disordered" evidence="8">
    <location>
        <begin position="1"/>
        <end position="20"/>
    </location>
</feature>
<feature type="compositionally biased region" description="Pro residues" evidence="8">
    <location>
        <begin position="1"/>
        <end position="10"/>
    </location>
</feature>
<feature type="domain" description="Endonuclease/exonuclease/phosphatase" evidence="9">
    <location>
        <begin position="114"/>
        <end position="441"/>
    </location>
</feature>
<dbReference type="Gene3D" id="3.60.10.10">
    <property type="entry name" value="Endonuclease/exonuclease/phosphatase"/>
    <property type="match status" value="1"/>
</dbReference>
<feature type="region of interest" description="Disordered" evidence="8">
    <location>
        <begin position="70"/>
        <end position="113"/>
    </location>
</feature>
<evidence type="ECO:0000313" key="10">
    <source>
        <dbReference type="EMBL" id="KKY18951.1"/>
    </source>
</evidence>
<dbReference type="AlphaFoldDB" id="A0A0G2E9E4"/>
<dbReference type="Pfam" id="PF03372">
    <property type="entry name" value="Exo_endo_phos"/>
    <property type="match status" value="1"/>
</dbReference>
<feature type="site" description="Important for catalytic activity" evidence="7">
    <location>
        <position position="412"/>
    </location>
</feature>
<organism evidence="10 11">
    <name type="scientific">Phaeomoniella chlamydospora</name>
    <name type="common">Phaeoacremonium chlamydosporum</name>
    <dbReference type="NCBI Taxonomy" id="158046"/>
    <lineage>
        <taxon>Eukaryota</taxon>
        <taxon>Fungi</taxon>
        <taxon>Dikarya</taxon>
        <taxon>Ascomycota</taxon>
        <taxon>Pezizomycotina</taxon>
        <taxon>Eurotiomycetes</taxon>
        <taxon>Chaetothyriomycetidae</taxon>
        <taxon>Phaeomoniellales</taxon>
        <taxon>Phaeomoniellaceae</taxon>
        <taxon>Phaeomoniella</taxon>
    </lineage>
</organism>
<feature type="compositionally biased region" description="Basic and acidic residues" evidence="8">
    <location>
        <begin position="466"/>
        <end position="477"/>
    </location>
</feature>
<dbReference type="PANTHER" id="PTHR22748:SF14">
    <property type="entry name" value="ENDONUCLEASE_EXONUCLEASE_PHOSPHATASE DOMAIN-CONTAINING PROTEIN"/>
    <property type="match status" value="1"/>
</dbReference>
<comment type="similarity">
    <text evidence="1">Belongs to the DNA repair enzymes AP/ExoA family.</text>
</comment>